<feature type="coiled-coil region" evidence="1">
    <location>
        <begin position="306"/>
        <end position="333"/>
    </location>
</feature>
<sequence>MPLILDFNSNNNNAVAIEDDNFIPSPTESLPFSDSVETETPEKEEIVLFTMEGAKASKPPGECRGAYLGKLAVDGSEMHGKSEKLLDSDEVVQLVLEVERLRGACVKLRGDRDREAGRAKQNQARLEVLQRQVTNQTKQLTLAFENQSSNIKNLLGELQDRDSTLQRLEEELHGCRGEISALKEEKHKLKLGSEGFEKAEEPGPVETFQTPTAPGQGVTPGTEAEQTADKSTLQDSGGTPLSMSPPTEQVAQSINNGGSVRDLQAELRDLKAENEELRSKPTAAATVKGLNCVGTDQSALTGDSTTQRLVVELQAAKEDLRQMRAKNEELQSMLAPAESPNKQEKQPLDSEVKQGPFYDSQQNIIVSEDLGTRAEEAMGRVEAFVNQDCLAEQRENEEIQLMVETASFLEGSTQLTMSTGQRAGEPHSDSNKDLESDTDEQHHQDAIIRLQAENEALRSWALAVCPPDRQGELAAIAEGGLHRGTNCNLREDGNKLTSGAYLADEGATEIDGVVVSEQSSQGDFASLLLPPAQELTIPHWNDGLNLDRGKDQQERIQSEPGLKSGEMDDTAQKPNFTDKTGMEEDRFSPSQITALQKQLAELQSQVSGLREENMKQAEELEVWRVTGEPISPLLIEETTIHPRQGSIVVVREDHLLLTCKGGDLPGSTHTVAEVQVEFGGQDIFEKFSATPERVDSEEGRDLGSLNPAESTLEPVKGTGTLPVTIQMPSTDTDVLTDLKTKAMAHKDMDIGTKTRTNSDDVSDPRSVTVEGDAHAKVIQYWAAGNHTKATEDTHRDNREKGENYYDSKSKAADCRITEDHIKAAYHDDSQAKRECKTKLIDHRGTRAIVVENSGAASEQIEPGKETQEVECAHQQIICTINTKDCTIDSGKTHRDDGSSLLEGVVNKLQITKSISRTEDTQMYCVQTITQTENKHGLKNDSPLCMEVETTEGNTLTKPHKQLQDSTTDVPKLVGPGLERENEPVLPEHSAPCWPKVVTRDSQTQTEVESESQALKELRARGGCDGSVCNEVRSTATQTDSDSGWMGQASPAPPTRGPEVQHSSTQTEAAEIQDEDPDTSNGEVEQNSESPPLSPTVVTEGGAKLLFSGSFPIPADPARLAERIRRNRSRMSAAFDDTEYEPYGLPEVVMKGFADIPSGPACPYVLRRGLLGTDALPLPLREQSVEEQEESDV</sequence>
<dbReference type="GO" id="GO:0000793">
    <property type="term" value="C:condensed chromosome"/>
    <property type="evidence" value="ECO:0007669"/>
    <property type="project" value="TreeGrafter"/>
</dbReference>
<accession>A0A9Q1EFT1</accession>
<evidence type="ECO:0000256" key="2">
    <source>
        <dbReference type="SAM" id="MobiDB-lite"/>
    </source>
</evidence>
<dbReference type="PANTHER" id="PTHR43941:SF1">
    <property type="entry name" value="STRUCTURAL MAINTENANCE OF CHROMOSOMES PROTEIN 2"/>
    <property type="match status" value="1"/>
</dbReference>
<feature type="region of interest" description="Disordered" evidence="2">
    <location>
        <begin position="1033"/>
        <end position="1097"/>
    </location>
</feature>
<dbReference type="EMBL" id="JAINUF010000018">
    <property type="protein sequence ID" value="KAJ8338019.1"/>
    <property type="molecule type" value="Genomic_DNA"/>
</dbReference>
<dbReference type="GO" id="GO:0000785">
    <property type="term" value="C:chromatin"/>
    <property type="evidence" value="ECO:0007669"/>
    <property type="project" value="TreeGrafter"/>
</dbReference>
<keyword evidence="1" id="KW-0175">Coiled coil</keyword>
<name>A0A9Q1EFT1_SYNKA</name>
<feature type="region of interest" description="Disordered" evidence="2">
    <location>
        <begin position="979"/>
        <end position="1009"/>
    </location>
</feature>
<feature type="coiled-coil region" evidence="1">
    <location>
        <begin position="119"/>
        <end position="185"/>
    </location>
</feature>
<evidence type="ECO:0000313" key="4">
    <source>
        <dbReference type="EMBL" id="KAJ8338019.1"/>
    </source>
</evidence>
<reference evidence="4" key="1">
    <citation type="journal article" date="2023" name="Science">
        <title>Genome structures resolve the early diversification of teleost fishes.</title>
        <authorList>
            <person name="Parey E."/>
            <person name="Louis A."/>
            <person name="Montfort J."/>
            <person name="Bouchez O."/>
            <person name="Roques C."/>
            <person name="Iampietro C."/>
            <person name="Lluch J."/>
            <person name="Castinel A."/>
            <person name="Donnadieu C."/>
            <person name="Desvignes T."/>
            <person name="Floi Bucao C."/>
            <person name="Jouanno E."/>
            <person name="Wen M."/>
            <person name="Mejri S."/>
            <person name="Dirks R."/>
            <person name="Jansen H."/>
            <person name="Henkel C."/>
            <person name="Chen W.J."/>
            <person name="Zahm M."/>
            <person name="Cabau C."/>
            <person name="Klopp C."/>
            <person name="Thompson A.W."/>
            <person name="Robinson-Rechavi M."/>
            <person name="Braasch I."/>
            <person name="Lecointre G."/>
            <person name="Bobe J."/>
            <person name="Postlethwait J.H."/>
            <person name="Berthelot C."/>
            <person name="Roest Crollius H."/>
            <person name="Guiguen Y."/>
        </authorList>
    </citation>
    <scope>NUCLEOTIDE SEQUENCE</scope>
    <source>
        <strain evidence="4">WJC10195</strain>
    </source>
</reference>
<proteinExistence type="predicted"/>
<evidence type="ECO:0000259" key="3">
    <source>
        <dbReference type="Pfam" id="PF10490"/>
    </source>
</evidence>
<feature type="domain" description="Kinetochore protein Cenp-F/LEK1 Rb protein-binding" evidence="3">
    <location>
        <begin position="1135"/>
        <end position="1167"/>
    </location>
</feature>
<organism evidence="4 5">
    <name type="scientific">Synaphobranchus kaupii</name>
    <name type="common">Kaup's arrowtooth eel</name>
    <dbReference type="NCBI Taxonomy" id="118154"/>
    <lineage>
        <taxon>Eukaryota</taxon>
        <taxon>Metazoa</taxon>
        <taxon>Chordata</taxon>
        <taxon>Craniata</taxon>
        <taxon>Vertebrata</taxon>
        <taxon>Euteleostomi</taxon>
        <taxon>Actinopterygii</taxon>
        <taxon>Neopterygii</taxon>
        <taxon>Teleostei</taxon>
        <taxon>Anguilliformes</taxon>
        <taxon>Synaphobranchidae</taxon>
        <taxon>Synaphobranchus</taxon>
    </lineage>
</organism>
<dbReference type="PANTHER" id="PTHR43941">
    <property type="entry name" value="STRUCTURAL MAINTENANCE OF CHROMOSOMES PROTEIN 2"/>
    <property type="match status" value="1"/>
</dbReference>
<feature type="region of interest" description="Disordered" evidence="2">
    <location>
        <begin position="417"/>
        <end position="443"/>
    </location>
</feature>
<feature type="compositionally biased region" description="Polar residues" evidence="2">
    <location>
        <begin position="999"/>
        <end position="1009"/>
    </location>
</feature>
<dbReference type="InterPro" id="IPR018302">
    <property type="entry name" value="CenpF/LEK1_Rb-prot-bd"/>
</dbReference>
<feature type="compositionally biased region" description="Basic and acidic residues" evidence="2">
    <location>
        <begin position="692"/>
        <end position="701"/>
    </location>
</feature>
<evidence type="ECO:0000313" key="5">
    <source>
        <dbReference type="Proteomes" id="UP001152622"/>
    </source>
</evidence>
<gene>
    <name evidence="4" type="ORF">SKAU_G00369850</name>
</gene>
<dbReference type="AlphaFoldDB" id="A0A9Q1EFT1"/>
<dbReference type="GO" id="GO:0000796">
    <property type="term" value="C:condensin complex"/>
    <property type="evidence" value="ECO:0007669"/>
    <property type="project" value="TreeGrafter"/>
</dbReference>
<feature type="compositionally biased region" description="Polar residues" evidence="2">
    <location>
        <begin position="1078"/>
        <end position="1090"/>
    </location>
</feature>
<feature type="compositionally biased region" description="Basic and acidic residues" evidence="2">
    <location>
        <begin position="424"/>
        <end position="443"/>
    </location>
</feature>
<feature type="compositionally biased region" description="Basic and acidic residues" evidence="2">
    <location>
        <begin position="545"/>
        <end position="557"/>
    </location>
</feature>
<dbReference type="GO" id="GO:0007076">
    <property type="term" value="P:mitotic chromosome condensation"/>
    <property type="evidence" value="ECO:0007669"/>
    <property type="project" value="TreeGrafter"/>
</dbReference>
<dbReference type="Proteomes" id="UP001152622">
    <property type="component" value="Chromosome 18"/>
</dbReference>
<feature type="region of interest" description="Disordered" evidence="2">
    <location>
        <begin position="691"/>
        <end position="721"/>
    </location>
</feature>
<protein>
    <recommendedName>
        <fullName evidence="3">Kinetochore protein Cenp-F/LEK1 Rb protein-binding domain-containing protein</fullName>
    </recommendedName>
</protein>
<dbReference type="GO" id="GO:0003682">
    <property type="term" value="F:chromatin binding"/>
    <property type="evidence" value="ECO:0007669"/>
    <property type="project" value="TreeGrafter"/>
</dbReference>
<feature type="compositionally biased region" description="Polar residues" evidence="2">
    <location>
        <begin position="229"/>
        <end position="253"/>
    </location>
</feature>
<dbReference type="Pfam" id="PF10490">
    <property type="entry name" value="CENP-F_C_Rb_bdg"/>
    <property type="match status" value="1"/>
</dbReference>
<feature type="coiled-coil region" evidence="1">
    <location>
        <begin position="592"/>
        <end position="619"/>
    </location>
</feature>
<keyword evidence="5" id="KW-1185">Reference proteome</keyword>
<dbReference type="OrthoDB" id="10255522at2759"/>
<feature type="region of interest" description="Disordered" evidence="2">
    <location>
        <begin position="543"/>
        <end position="586"/>
    </location>
</feature>
<feature type="region of interest" description="Disordered" evidence="2">
    <location>
        <begin position="195"/>
        <end position="253"/>
    </location>
</feature>
<comment type="caution">
    <text evidence="4">The sequence shown here is derived from an EMBL/GenBank/DDBJ whole genome shotgun (WGS) entry which is preliminary data.</text>
</comment>
<evidence type="ECO:0000256" key="1">
    <source>
        <dbReference type="SAM" id="Coils"/>
    </source>
</evidence>